<keyword evidence="3" id="KW-0378">Hydrolase</keyword>
<dbReference type="GO" id="GO:0008745">
    <property type="term" value="F:N-acetylmuramoyl-L-alanine amidase activity"/>
    <property type="evidence" value="ECO:0007669"/>
    <property type="project" value="UniProtKB-EC"/>
</dbReference>
<evidence type="ECO:0000256" key="4">
    <source>
        <dbReference type="ARBA" id="ARBA00023316"/>
    </source>
</evidence>
<comment type="catalytic activity">
    <reaction evidence="1">
        <text>Hydrolyzes the link between N-acetylmuramoyl residues and L-amino acid residues in certain cell-wall glycopeptides.</text>
        <dbReference type="EC" id="3.5.1.28"/>
    </reaction>
</comment>
<dbReference type="InterPro" id="IPR051206">
    <property type="entry name" value="NAMLAA_amidase_2"/>
</dbReference>
<dbReference type="GO" id="GO:0009253">
    <property type="term" value="P:peptidoglycan catabolic process"/>
    <property type="evidence" value="ECO:0007669"/>
    <property type="project" value="InterPro"/>
</dbReference>
<dbReference type="Gene3D" id="3.40.80.10">
    <property type="entry name" value="Peptidoglycan recognition protein-like"/>
    <property type="match status" value="1"/>
</dbReference>
<dbReference type="SMART" id="SM00644">
    <property type="entry name" value="Ami_2"/>
    <property type="match status" value="1"/>
</dbReference>
<comment type="caution">
    <text evidence="6">The sequence shown here is derived from an EMBL/GenBank/DDBJ whole genome shotgun (WGS) entry which is preliminary data.</text>
</comment>
<dbReference type="InterPro" id="IPR002502">
    <property type="entry name" value="Amidase_domain"/>
</dbReference>
<dbReference type="GO" id="GO:0071555">
    <property type="term" value="P:cell wall organization"/>
    <property type="evidence" value="ECO:0007669"/>
    <property type="project" value="UniProtKB-KW"/>
</dbReference>
<evidence type="ECO:0000256" key="2">
    <source>
        <dbReference type="ARBA" id="ARBA00011901"/>
    </source>
</evidence>
<dbReference type="Pfam" id="PF01510">
    <property type="entry name" value="Amidase_2"/>
    <property type="match status" value="1"/>
</dbReference>
<evidence type="ECO:0000313" key="6">
    <source>
        <dbReference type="EMBL" id="KKK66390.1"/>
    </source>
</evidence>
<gene>
    <name evidence="6" type="ORF">LCGC14_2964570</name>
</gene>
<evidence type="ECO:0000256" key="1">
    <source>
        <dbReference type="ARBA" id="ARBA00001561"/>
    </source>
</evidence>
<sequence>MRFPGAIWRGTNKHGYPNSDTHLQNGVVIHSAEGSFAGAMSVLDGPRQASWHFFVTKAGEVYQHVDTNDIAWTNGGFDANRLFWGIECEGVEGEPLTEPQFEALLGVVRWLWANHQVGAFVRQETAWEHREMTQFGSAPTSCPSGRIPWERLISELEPIEEEEMPKLIQLKGTQAIAVFNDVYKLQGLRSEFIAYFYPGLKVDQVSQADWDSIPDAHGGGSGAYTDKQAVKAVKDALPD</sequence>
<name>A0A0F8XYQ5_9ZZZZ</name>
<dbReference type="InterPro" id="IPR036505">
    <property type="entry name" value="Amidase/PGRP_sf"/>
</dbReference>
<dbReference type="CDD" id="cd06583">
    <property type="entry name" value="PGRP"/>
    <property type="match status" value="1"/>
</dbReference>
<feature type="domain" description="N-acetylmuramoyl-L-alanine amidase" evidence="5">
    <location>
        <begin position="16"/>
        <end position="140"/>
    </location>
</feature>
<keyword evidence="4" id="KW-0961">Cell wall biogenesis/degradation</keyword>
<protein>
    <recommendedName>
        <fullName evidence="2">N-acetylmuramoyl-L-alanine amidase</fullName>
        <ecNumber evidence="2">3.5.1.28</ecNumber>
    </recommendedName>
</protein>
<dbReference type="EMBL" id="LAZR01060101">
    <property type="protein sequence ID" value="KKK66390.1"/>
    <property type="molecule type" value="Genomic_DNA"/>
</dbReference>
<reference evidence="6" key="1">
    <citation type="journal article" date="2015" name="Nature">
        <title>Complex archaea that bridge the gap between prokaryotes and eukaryotes.</title>
        <authorList>
            <person name="Spang A."/>
            <person name="Saw J.H."/>
            <person name="Jorgensen S.L."/>
            <person name="Zaremba-Niedzwiedzka K."/>
            <person name="Martijn J."/>
            <person name="Lind A.E."/>
            <person name="van Eijk R."/>
            <person name="Schleper C."/>
            <person name="Guy L."/>
            <person name="Ettema T.J."/>
        </authorList>
    </citation>
    <scope>NUCLEOTIDE SEQUENCE</scope>
</reference>
<dbReference type="GO" id="GO:0009254">
    <property type="term" value="P:peptidoglycan turnover"/>
    <property type="evidence" value="ECO:0007669"/>
    <property type="project" value="TreeGrafter"/>
</dbReference>
<proteinExistence type="predicted"/>
<accession>A0A0F8XYQ5</accession>
<dbReference type="SUPFAM" id="SSF55846">
    <property type="entry name" value="N-acetylmuramoyl-L-alanine amidase-like"/>
    <property type="match status" value="1"/>
</dbReference>
<dbReference type="AlphaFoldDB" id="A0A0F8XYQ5"/>
<dbReference type="PANTHER" id="PTHR30417:SF1">
    <property type="entry name" value="N-ACETYLMURAMOYL-L-ALANINE AMIDASE AMID"/>
    <property type="match status" value="1"/>
</dbReference>
<dbReference type="PANTHER" id="PTHR30417">
    <property type="entry name" value="N-ACETYLMURAMOYL-L-ALANINE AMIDASE AMID"/>
    <property type="match status" value="1"/>
</dbReference>
<evidence type="ECO:0000256" key="3">
    <source>
        <dbReference type="ARBA" id="ARBA00022801"/>
    </source>
</evidence>
<evidence type="ECO:0000259" key="5">
    <source>
        <dbReference type="SMART" id="SM00644"/>
    </source>
</evidence>
<organism evidence="6">
    <name type="scientific">marine sediment metagenome</name>
    <dbReference type="NCBI Taxonomy" id="412755"/>
    <lineage>
        <taxon>unclassified sequences</taxon>
        <taxon>metagenomes</taxon>
        <taxon>ecological metagenomes</taxon>
    </lineage>
</organism>
<dbReference type="EC" id="3.5.1.28" evidence="2"/>